<evidence type="ECO:0000313" key="2">
    <source>
        <dbReference type="EMBL" id="MFC4556475.1"/>
    </source>
</evidence>
<gene>
    <name evidence="2" type="ORF">ACFO3F_14570</name>
</gene>
<dbReference type="Proteomes" id="UP001595955">
    <property type="component" value="Unassembled WGS sequence"/>
</dbReference>
<accession>A0ABV9DCN3</accession>
<keyword evidence="1" id="KW-0732">Signal</keyword>
<name>A0ABV9DCN3_9MICO</name>
<protein>
    <recommendedName>
        <fullName evidence="4">UDP-N-acetylmuramyl pentapeptide phosphotransferase/UDP-N-acetylglucosamine-1-phosphate transferase</fullName>
    </recommendedName>
</protein>
<feature type="signal peptide" evidence="1">
    <location>
        <begin position="1"/>
        <end position="19"/>
    </location>
</feature>
<dbReference type="EMBL" id="JBHSGF010000012">
    <property type="protein sequence ID" value="MFC4556475.1"/>
    <property type="molecule type" value="Genomic_DNA"/>
</dbReference>
<sequence length="273" mass="26139">MNRLLAAALGAGAGGVAGAAAAALPAERRARWARTNYAGREVSLLGGAAAAGATVATLVATGTRAGGAGALAAAAGGVFGVVDDLDPAPTRAKGLRGHLGALARGEVTTGALKIAGIGAGALLAAATLPRPGARPLARVVDVALDGALIAGTANLLNLFDLRPGRALKVGLGGGTLVALAGGPGAPAAAGLAGVCLAALPTDLAERTMLGDTGANAVGAALGTALAAGSRTRRAAALAGVVGLTLASERVSFTAVIEGNPVLRRLDRWGTRAR</sequence>
<organism evidence="2 3">
    <name type="scientific">Georgenia faecalis</name>
    <dbReference type="NCBI Taxonomy" id="2483799"/>
    <lineage>
        <taxon>Bacteria</taxon>
        <taxon>Bacillati</taxon>
        <taxon>Actinomycetota</taxon>
        <taxon>Actinomycetes</taxon>
        <taxon>Micrococcales</taxon>
        <taxon>Bogoriellaceae</taxon>
        <taxon>Georgenia</taxon>
    </lineage>
</organism>
<evidence type="ECO:0000256" key="1">
    <source>
        <dbReference type="SAM" id="SignalP"/>
    </source>
</evidence>
<dbReference type="RefSeq" id="WP_122824429.1">
    <property type="nucleotide sequence ID" value="NZ_CP033325.1"/>
</dbReference>
<comment type="caution">
    <text evidence="2">The sequence shown here is derived from an EMBL/GenBank/DDBJ whole genome shotgun (WGS) entry which is preliminary data.</text>
</comment>
<evidence type="ECO:0000313" key="3">
    <source>
        <dbReference type="Proteomes" id="UP001595955"/>
    </source>
</evidence>
<keyword evidence="3" id="KW-1185">Reference proteome</keyword>
<proteinExistence type="predicted"/>
<feature type="chain" id="PRO_5047421231" description="UDP-N-acetylmuramyl pentapeptide phosphotransferase/UDP-N-acetylglucosamine-1-phosphate transferase" evidence="1">
    <location>
        <begin position="20"/>
        <end position="273"/>
    </location>
</feature>
<reference evidence="3" key="1">
    <citation type="journal article" date="2019" name="Int. J. Syst. Evol. Microbiol.">
        <title>The Global Catalogue of Microorganisms (GCM) 10K type strain sequencing project: providing services to taxonomists for standard genome sequencing and annotation.</title>
        <authorList>
            <consortium name="The Broad Institute Genomics Platform"/>
            <consortium name="The Broad Institute Genome Sequencing Center for Infectious Disease"/>
            <person name="Wu L."/>
            <person name="Ma J."/>
        </authorList>
    </citation>
    <scope>NUCLEOTIDE SEQUENCE [LARGE SCALE GENOMIC DNA]</scope>
    <source>
        <strain evidence="3">JCM 3369</strain>
    </source>
</reference>
<evidence type="ECO:0008006" key="4">
    <source>
        <dbReference type="Google" id="ProtNLM"/>
    </source>
</evidence>